<dbReference type="Proteomes" id="UP000239872">
    <property type="component" value="Unassembled WGS sequence"/>
</dbReference>
<proteinExistence type="predicted"/>
<dbReference type="OrthoDB" id="637707at2"/>
<sequence>MKRNHIIYIVAIASFIFPSCQKVIHIDLNSADPKYVVEGNISNQAGPQTIKLSKTVSFESSNVFPAVSGALVTVTDATAGITDTLQEGAAGYYTTISMTGVPGHTYQLYVKSDSKVFTSTCTMPLPVTLDSLYISKSVFGNTRGAIVYTDPAVTGNYYYFAEYKNSVLTNNVYIRSDELRNGQVIDQVLSRGGGESELKTGDYLTIAMQCIDSAMYQYYFTLQQTKNQNAATPSNPQSNIVGGALGYFSAHTVSSKSVLVN</sequence>
<accession>A0A2S7T279</accession>
<protein>
    <submittedName>
        <fullName evidence="1">DUF4249 domain-containing protein</fullName>
    </submittedName>
</protein>
<dbReference type="InterPro" id="IPR025345">
    <property type="entry name" value="DUF4249"/>
</dbReference>
<name>A0A2S7T279_9BACT</name>
<gene>
    <name evidence="1" type="ORF">CJD36_003880</name>
</gene>
<keyword evidence="2" id="KW-1185">Reference proteome</keyword>
<comment type="caution">
    <text evidence="1">The sequence shown here is derived from an EMBL/GenBank/DDBJ whole genome shotgun (WGS) entry which is preliminary data.</text>
</comment>
<dbReference type="RefSeq" id="WP_105037779.1">
    <property type="nucleotide sequence ID" value="NZ_PPSL01000001.1"/>
</dbReference>
<evidence type="ECO:0000313" key="1">
    <source>
        <dbReference type="EMBL" id="PQJ12895.1"/>
    </source>
</evidence>
<organism evidence="1 2">
    <name type="scientific">Flavipsychrobacter stenotrophus</name>
    <dbReference type="NCBI Taxonomy" id="2077091"/>
    <lineage>
        <taxon>Bacteria</taxon>
        <taxon>Pseudomonadati</taxon>
        <taxon>Bacteroidota</taxon>
        <taxon>Chitinophagia</taxon>
        <taxon>Chitinophagales</taxon>
        <taxon>Chitinophagaceae</taxon>
        <taxon>Flavipsychrobacter</taxon>
    </lineage>
</organism>
<reference evidence="1 2" key="1">
    <citation type="submission" date="2018-01" db="EMBL/GenBank/DDBJ databases">
        <title>A novel member of the phylum Bacteroidetes isolated from glacier ice.</title>
        <authorList>
            <person name="Liu Q."/>
            <person name="Xin Y.-H."/>
        </authorList>
    </citation>
    <scope>NUCLEOTIDE SEQUENCE [LARGE SCALE GENOMIC DNA]</scope>
    <source>
        <strain evidence="1 2">RB1R16</strain>
    </source>
</reference>
<dbReference type="Pfam" id="PF14054">
    <property type="entry name" value="DUF4249"/>
    <property type="match status" value="1"/>
</dbReference>
<evidence type="ECO:0000313" key="2">
    <source>
        <dbReference type="Proteomes" id="UP000239872"/>
    </source>
</evidence>
<dbReference type="AlphaFoldDB" id="A0A2S7T279"/>
<dbReference type="EMBL" id="PPSL01000001">
    <property type="protein sequence ID" value="PQJ12895.1"/>
    <property type="molecule type" value="Genomic_DNA"/>
</dbReference>